<proteinExistence type="predicted"/>
<organism evidence="1 2">
    <name type="scientific">Cystoisospora suis</name>
    <dbReference type="NCBI Taxonomy" id="483139"/>
    <lineage>
        <taxon>Eukaryota</taxon>
        <taxon>Sar</taxon>
        <taxon>Alveolata</taxon>
        <taxon>Apicomplexa</taxon>
        <taxon>Conoidasida</taxon>
        <taxon>Coccidia</taxon>
        <taxon>Eucoccidiorida</taxon>
        <taxon>Eimeriorina</taxon>
        <taxon>Sarcocystidae</taxon>
        <taxon>Cystoisospora</taxon>
    </lineage>
</organism>
<keyword evidence="2" id="KW-1185">Reference proteome</keyword>
<dbReference type="VEuPathDB" id="ToxoDB:CSUI_000609"/>
<dbReference type="Proteomes" id="UP000221165">
    <property type="component" value="Unassembled WGS sequence"/>
</dbReference>
<dbReference type="RefSeq" id="XP_067927179.1">
    <property type="nucleotide sequence ID" value="XM_068060842.1"/>
</dbReference>
<evidence type="ECO:0000313" key="1">
    <source>
        <dbReference type="EMBL" id="PHJ25533.1"/>
    </source>
</evidence>
<reference evidence="1 2" key="1">
    <citation type="journal article" date="2017" name="Int. J. Parasitol.">
        <title>The genome of the protozoan parasite Cystoisospora suis and a reverse vaccinology approach to identify vaccine candidates.</title>
        <authorList>
            <person name="Palmieri N."/>
            <person name="Shrestha A."/>
            <person name="Ruttkowski B."/>
            <person name="Beck T."/>
            <person name="Vogl C."/>
            <person name="Tomley F."/>
            <person name="Blake D.P."/>
            <person name="Joachim A."/>
        </authorList>
    </citation>
    <scope>NUCLEOTIDE SEQUENCE [LARGE SCALE GENOMIC DNA]</scope>
    <source>
        <strain evidence="1 2">Wien I</strain>
    </source>
</reference>
<name>A0A2C6LG22_9APIC</name>
<comment type="caution">
    <text evidence="1">The sequence shown here is derived from an EMBL/GenBank/DDBJ whole genome shotgun (WGS) entry which is preliminary data.</text>
</comment>
<evidence type="ECO:0000313" key="2">
    <source>
        <dbReference type="Proteomes" id="UP000221165"/>
    </source>
</evidence>
<dbReference type="EMBL" id="MIGC01000230">
    <property type="protein sequence ID" value="PHJ25533.1"/>
    <property type="molecule type" value="Genomic_DNA"/>
</dbReference>
<dbReference type="AlphaFoldDB" id="A0A2C6LG22"/>
<sequence length="212" mass="23850">SSSSACSFPYYYDVVVHEILGDFASQEGAADVYLDLQERLGYCPRSIPTAATTCVSPCTFPTPYNVKYKAAEHPERTIFSPRKKLFQSVGLQFSSLLLCDYLLPLEELRFEESMHDQMLQHRELRFTVTRGGKFAGLLSALDVEIRPGKHFGTVYEGQCDSWYTNVILIGKEIAVLPGDKIVLFTVADLKNYQLENVYNPSVCTPHKSMTSL</sequence>
<accession>A0A2C6LG22</accession>
<protein>
    <submittedName>
        <fullName evidence="1">Uncharacterized protein</fullName>
    </submittedName>
</protein>
<feature type="non-terminal residue" evidence="1">
    <location>
        <position position="1"/>
    </location>
</feature>
<dbReference type="GeneID" id="94424053"/>
<dbReference type="OrthoDB" id="41566at2759"/>
<gene>
    <name evidence="1" type="ORF">CSUI_000609</name>
</gene>